<dbReference type="SUPFAM" id="SSF142984">
    <property type="entry name" value="Nqo1 middle domain-like"/>
    <property type="match status" value="1"/>
</dbReference>
<sequence length="587" mass="60957">MRDGEGRRDEVHEGAARAVEGGADHGPTAPTGASLDGLERRTGGPAYDGLTRLRAARTSHGVVTPDDERAVADEVRLPVAAVHGAARYYADLRGRQGARHVRVCAGTACFVASGGGRHVAEVSRVLGVPPGECTADGRVSLQEVHCLGYCYTGPAALDGDQPRAGADLAAQLAGEAPPRAPEPVVRAAAPPVVLRGVVGEEPSWQVWPRILAAVRSDGGPATVASRIRAEVATAGLRGRGGAGFPTAHKWRAVAGSDTPPAQRYVVANGDEGDPGSFSDRVLMEEDPGRLLEGLALAALACGAERGFVYVRSEYPRAFDRLGEAVAQAYADGHLGDNPHGSGVRLDLTVVSGAGSYLAGEETSLLRSLAGVRATVRPRPPYPTDYGLLGRPTALNNVETLAAVPAIVAEGGRAHAARGVPPETGTLLVCLNERFLRPGLYEVELGTPLRDIVLGLGGGLARGARLRALQVGGPLGGFLGPDQLDLPLLGAALAEAGAPPGHGSLVAVDDQVDPRDLLRALWEFGARESCGTCTPCREGTRIGERRPEAAARDDALLDTMESASLCPFGSRLPAVVRGLRRVYAEELS</sequence>
<dbReference type="GO" id="GO:0016491">
    <property type="term" value="F:oxidoreductase activity"/>
    <property type="evidence" value="ECO:0007669"/>
    <property type="project" value="InterPro"/>
</dbReference>
<feature type="compositionally biased region" description="Basic and acidic residues" evidence="6">
    <location>
        <begin position="1"/>
        <end position="15"/>
    </location>
</feature>
<dbReference type="Gene3D" id="3.40.30.10">
    <property type="entry name" value="Glutaredoxin"/>
    <property type="match status" value="1"/>
</dbReference>
<dbReference type="Pfam" id="PF10589">
    <property type="entry name" value="NADH_4Fe-4S"/>
    <property type="match status" value="1"/>
</dbReference>
<reference evidence="8 9" key="1">
    <citation type="submission" date="2020-07" db="EMBL/GenBank/DDBJ databases">
        <title>Sequencing the genomes of 1000 actinobacteria strains.</title>
        <authorList>
            <person name="Klenk H.-P."/>
        </authorList>
    </citation>
    <scope>NUCLEOTIDE SEQUENCE [LARGE SCALE GENOMIC DNA]</scope>
    <source>
        <strain evidence="8 9">DSM 18448</strain>
    </source>
</reference>
<dbReference type="GO" id="GO:0010181">
    <property type="term" value="F:FMN binding"/>
    <property type="evidence" value="ECO:0007669"/>
    <property type="project" value="InterPro"/>
</dbReference>
<dbReference type="CDD" id="cd03064">
    <property type="entry name" value="TRX_Fd_NuoE"/>
    <property type="match status" value="1"/>
</dbReference>
<feature type="region of interest" description="Disordered" evidence="6">
    <location>
        <begin position="1"/>
        <end position="46"/>
    </location>
</feature>
<evidence type="ECO:0000259" key="7">
    <source>
        <dbReference type="SMART" id="SM00928"/>
    </source>
</evidence>
<evidence type="ECO:0000256" key="4">
    <source>
        <dbReference type="ARBA" id="ARBA00023004"/>
    </source>
</evidence>
<dbReference type="SUPFAM" id="SSF52833">
    <property type="entry name" value="Thioredoxin-like"/>
    <property type="match status" value="1"/>
</dbReference>
<protein>
    <submittedName>
        <fullName evidence="8">NADH:ubiquinone oxidoreductase subunit F (NADH-binding)/NADH:ubiquinone oxidoreductase subunit E</fullName>
    </submittedName>
</protein>
<dbReference type="PANTHER" id="PTHR43578:SF3">
    <property type="entry name" value="NADH-QUINONE OXIDOREDUCTASE SUBUNIT F"/>
    <property type="match status" value="1"/>
</dbReference>
<evidence type="ECO:0000256" key="1">
    <source>
        <dbReference type="ARBA" id="ARBA00007523"/>
    </source>
</evidence>
<dbReference type="RefSeq" id="WP_202889112.1">
    <property type="nucleotide sequence ID" value="NZ_BAAARR010000015.1"/>
</dbReference>
<feature type="domain" description="NADH-ubiquinone oxidoreductase 51kDa subunit iron-sulphur binding" evidence="7">
    <location>
        <begin position="514"/>
        <end position="559"/>
    </location>
</feature>
<dbReference type="PROSITE" id="PS00645">
    <property type="entry name" value="COMPLEX1_51K_2"/>
    <property type="match status" value="1"/>
</dbReference>
<dbReference type="Pfam" id="PF01257">
    <property type="entry name" value="2Fe-2S_thioredx"/>
    <property type="match status" value="1"/>
</dbReference>
<dbReference type="PANTHER" id="PTHR43578">
    <property type="entry name" value="NADH-QUINONE OXIDOREDUCTASE SUBUNIT F"/>
    <property type="match status" value="1"/>
</dbReference>
<keyword evidence="5" id="KW-0411">Iron-sulfur</keyword>
<dbReference type="GO" id="GO:0008137">
    <property type="term" value="F:NADH dehydrogenase (ubiquinone) activity"/>
    <property type="evidence" value="ECO:0007669"/>
    <property type="project" value="InterPro"/>
</dbReference>
<dbReference type="SUPFAM" id="SSF142019">
    <property type="entry name" value="Nqo1 FMN-binding domain-like"/>
    <property type="match status" value="1"/>
</dbReference>
<dbReference type="Gene3D" id="3.40.50.11540">
    <property type="entry name" value="NADH-ubiquinone oxidoreductase 51kDa subunit"/>
    <property type="match status" value="1"/>
</dbReference>
<dbReference type="Gene3D" id="1.20.1440.230">
    <property type="entry name" value="NADH-ubiquinone oxidoreductase 51kDa subunit, iron-sulphur binding domain"/>
    <property type="match status" value="1"/>
</dbReference>
<dbReference type="AlphaFoldDB" id="A0A852ZDY4"/>
<proteinExistence type="inferred from homology"/>
<dbReference type="GO" id="GO:0046872">
    <property type="term" value="F:metal ion binding"/>
    <property type="evidence" value="ECO:0007669"/>
    <property type="project" value="UniProtKB-KW"/>
</dbReference>
<evidence type="ECO:0000256" key="5">
    <source>
        <dbReference type="ARBA" id="ARBA00023014"/>
    </source>
</evidence>
<evidence type="ECO:0000313" key="8">
    <source>
        <dbReference type="EMBL" id="NYH87879.1"/>
    </source>
</evidence>
<name>A0A852ZDY4_9ACTN</name>
<dbReference type="SMART" id="SM00928">
    <property type="entry name" value="NADH_4Fe-4S"/>
    <property type="match status" value="1"/>
</dbReference>
<evidence type="ECO:0000256" key="6">
    <source>
        <dbReference type="SAM" id="MobiDB-lite"/>
    </source>
</evidence>
<organism evidence="8 9">
    <name type="scientific">Actinopolymorpha rutila</name>
    <dbReference type="NCBI Taxonomy" id="446787"/>
    <lineage>
        <taxon>Bacteria</taxon>
        <taxon>Bacillati</taxon>
        <taxon>Actinomycetota</taxon>
        <taxon>Actinomycetes</taxon>
        <taxon>Propionibacteriales</taxon>
        <taxon>Actinopolymorphaceae</taxon>
        <taxon>Actinopolymorpha</taxon>
    </lineage>
</organism>
<keyword evidence="4" id="KW-0408">Iron</keyword>
<gene>
    <name evidence="8" type="ORF">F4554_000517</name>
</gene>
<dbReference type="InterPro" id="IPR019575">
    <property type="entry name" value="Nuop51_4Fe4S-bd"/>
</dbReference>
<dbReference type="GO" id="GO:0051539">
    <property type="term" value="F:4 iron, 4 sulfur cluster binding"/>
    <property type="evidence" value="ECO:0007669"/>
    <property type="project" value="UniProtKB-KW"/>
</dbReference>
<comment type="similarity">
    <text evidence="1">Belongs to the complex I 51 kDa subunit family.</text>
</comment>
<dbReference type="InterPro" id="IPR037225">
    <property type="entry name" value="Nuo51_FMN-bd_sf"/>
</dbReference>
<keyword evidence="8" id="KW-0830">Ubiquinone</keyword>
<evidence type="ECO:0000313" key="9">
    <source>
        <dbReference type="Proteomes" id="UP000579605"/>
    </source>
</evidence>
<dbReference type="Proteomes" id="UP000579605">
    <property type="component" value="Unassembled WGS sequence"/>
</dbReference>
<keyword evidence="3" id="KW-0479">Metal-binding</keyword>
<dbReference type="InterPro" id="IPR042128">
    <property type="entry name" value="NuoE_dom"/>
</dbReference>
<dbReference type="InterPro" id="IPR011538">
    <property type="entry name" value="Nuo51_FMN-bd"/>
</dbReference>
<comment type="caution">
    <text evidence="8">The sequence shown here is derived from an EMBL/GenBank/DDBJ whole genome shotgun (WGS) entry which is preliminary data.</text>
</comment>
<keyword evidence="2" id="KW-0004">4Fe-4S</keyword>
<evidence type="ECO:0000256" key="3">
    <source>
        <dbReference type="ARBA" id="ARBA00022723"/>
    </source>
</evidence>
<evidence type="ECO:0000256" key="2">
    <source>
        <dbReference type="ARBA" id="ARBA00022485"/>
    </source>
</evidence>
<dbReference type="InterPro" id="IPR001949">
    <property type="entry name" value="NADH-UbQ_OxRdtase_51kDa_CS"/>
</dbReference>
<dbReference type="Gene3D" id="3.10.20.600">
    <property type="match status" value="1"/>
</dbReference>
<keyword evidence="9" id="KW-1185">Reference proteome</keyword>
<dbReference type="PROSITE" id="PS01099">
    <property type="entry name" value="COMPLEX1_24K"/>
    <property type="match status" value="1"/>
</dbReference>
<dbReference type="InterPro" id="IPR002023">
    <property type="entry name" value="NuoE-like"/>
</dbReference>
<dbReference type="InterPro" id="IPR036249">
    <property type="entry name" value="Thioredoxin-like_sf"/>
</dbReference>
<accession>A0A852ZDY4</accession>
<dbReference type="EMBL" id="JACBZH010000001">
    <property type="protein sequence ID" value="NYH87879.1"/>
    <property type="molecule type" value="Genomic_DNA"/>
</dbReference>
<dbReference type="InterPro" id="IPR037207">
    <property type="entry name" value="Nuop51_4Fe4S-bd_sf"/>
</dbReference>
<dbReference type="SUPFAM" id="SSF140490">
    <property type="entry name" value="Nqo1C-terminal domain-like"/>
    <property type="match status" value="1"/>
</dbReference>
<dbReference type="Pfam" id="PF01512">
    <property type="entry name" value="Complex1_51K"/>
    <property type="match status" value="1"/>
</dbReference>